<keyword evidence="2" id="KW-0808">Transferase</keyword>
<dbReference type="InterPro" id="IPR011009">
    <property type="entry name" value="Kinase-like_dom_sf"/>
</dbReference>
<dbReference type="EC" id="2.7.1.89" evidence="2"/>
<name>A0A921NW26_9RHOB</name>
<evidence type="ECO:0000259" key="1">
    <source>
        <dbReference type="Pfam" id="PF01636"/>
    </source>
</evidence>
<protein>
    <submittedName>
        <fullName evidence="2">Thiamine kinase</fullName>
        <ecNumber evidence="2">2.7.1.89</ecNumber>
    </submittedName>
</protein>
<evidence type="ECO:0000313" key="3">
    <source>
        <dbReference type="Proteomes" id="UP000698242"/>
    </source>
</evidence>
<dbReference type="InterPro" id="IPR002575">
    <property type="entry name" value="Aminoglycoside_PTrfase"/>
</dbReference>
<reference evidence="2" key="1">
    <citation type="submission" date="2013-03" db="EMBL/GenBank/DDBJ databases">
        <title>Genome Sequence of the Profundibacterium mesophilum strain KAUST100406-0324T from Red Sea, a novel genus in the family Rhodobacteraceae.</title>
        <authorList>
            <person name="Essack M."/>
            <person name="Alam I."/>
            <person name="Lafi F."/>
            <person name="Alawi W."/>
            <person name="Kamanu F."/>
            <person name="Al-Suwailem A."/>
            <person name="Lee O.O."/>
            <person name="Xu Y."/>
            <person name="Bajic V."/>
            <person name="Qian P.-Y."/>
            <person name="Archer J."/>
        </authorList>
    </citation>
    <scope>NUCLEOTIDE SEQUENCE</scope>
    <source>
        <strain evidence="2">KAUST100406-0324</strain>
    </source>
</reference>
<dbReference type="Proteomes" id="UP000698242">
    <property type="component" value="Unassembled WGS sequence"/>
</dbReference>
<accession>A0A921NW26</accession>
<dbReference type="Gene3D" id="3.90.1200.10">
    <property type="match status" value="1"/>
</dbReference>
<dbReference type="OrthoDB" id="7334546at2"/>
<evidence type="ECO:0000313" key="2">
    <source>
        <dbReference type="EMBL" id="KAF0676391.1"/>
    </source>
</evidence>
<proteinExistence type="predicted"/>
<sequence>MGAGAMEAGAMGAGTMEAGTGHSDLRRASAPGEDLALAVRLSGWLARRGALGRAGTPALLAGGRANLVWRVGGAVCKLSRPRGATPLFPNDGAAEARALAALRGRDIAPRLGAAIDTPWGLCLVQEYLPPREGASTEPDGPGDLGALLARLHRLPPWRGLAGVPSDGATLRRGGLAMIAGQEGAPADRLRRAGREDAALFADPRPGGGPDRVVLHGDPVPGNVIPTAQGLRLIDWQCPGLGDPALDLALAMSPAMRLVNGAAPLSPQGEAALLEGYGTARRAPCLAGLRPALTWRMACYCLWRMARGDRAYAAGLEAELALLARLGG</sequence>
<dbReference type="RefSeq" id="WP_159964531.1">
    <property type="nucleotide sequence ID" value="NZ_APKE01000014.1"/>
</dbReference>
<gene>
    <name evidence="2" type="primary">thiK</name>
    <name evidence="2" type="ORF">PMES_01122</name>
</gene>
<dbReference type="SUPFAM" id="SSF56112">
    <property type="entry name" value="Protein kinase-like (PK-like)"/>
    <property type="match status" value="1"/>
</dbReference>
<dbReference type="AlphaFoldDB" id="A0A921NW26"/>
<dbReference type="GO" id="GO:0019165">
    <property type="term" value="F:thiamine kinase activity"/>
    <property type="evidence" value="ECO:0007669"/>
    <property type="project" value="UniProtKB-EC"/>
</dbReference>
<organism evidence="2 3">
    <name type="scientific">Profundibacterium mesophilum KAUST100406-0324</name>
    <dbReference type="NCBI Taxonomy" id="1037889"/>
    <lineage>
        <taxon>Bacteria</taxon>
        <taxon>Pseudomonadati</taxon>
        <taxon>Pseudomonadota</taxon>
        <taxon>Alphaproteobacteria</taxon>
        <taxon>Rhodobacterales</taxon>
        <taxon>Roseobacteraceae</taxon>
        <taxon>Profundibacterium</taxon>
    </lineage>
</organism>
<keyword evidence="3" id="KW-1185">Reference proteome</keyword>
<comment type="caution">
    <text evidence="2">The sequence shown here is derived from an EMBL/GenBank/DDBJ whole genome shotgun (WGS) entry which is preliminary data.</text>
</comment>
<dbReference type="EMBL" id="APKE01000014">
    <property type="protein sequence ID" value="KAF0676391.1"/>
    <property type="molecule type" value="Genomic_DNA"/>
</dbReference>
<feature type="domain" description="Aminoglycoside phosphotransferase" evidence="1">
    <location>
        <begin position="60"/>
        <end position="277"/>
    </location>
</feature>
<keyword evidence="2" id="KW-0418">Kinase</keyword>
<dbReference type="Pfam" id="PF01636">
    <property type="entry name" value="APH"/>
    <property type="match status" value="1"/>
</dbReference>